<dbReference type="Pfam" id="PF03404">
    <property type="entry name" value="Mo-co_dimer"/>
    <property type="match status" value="1"/>
</dbReference>
<dbReference type="Pfam" id="PF00174">
    <property type="entry name" value="Oxidored_molyb"/>
    <property type="match status" value="1"/>
</dbReference>
<dbReference type="GO" id="GO:0006790">
    <property type="term" value="P:sulfur compound metabolic process"/>
    <property type="evidence" value="ECO:0007669"/>
    <property type="project" value="TreeGrafter"/>
</dbReference>
<comment type="cofactor">
    <cofactor evidence="1">
        <name>Mo-molybdopterin</name>
        <dbReference type="ChEBI" id="CHEBI:71302"/>
    </cofactor>
</comment>
<keyword evidence="4" id="KW-0560">Oxidoreductase</keyword>
<accession>A0A4P2QJJ6</accession>
<evidence type="ECO:0000256" key="1">
    <source>
        <dbReference type="ARBA" id="ARBA00001924"/>
    </source>
</evidence>
<dbReference type="Gene3D" id="3.90.420.10">
    <property type="entry name" value="Oxidoreductase, molybdopterin-binding domain"/>
    <property type="match status" value="1"/>
</dbReference>
<dbReference type="GO" id="GO:0043546">
    <property type="term" value="F:molybdopterin cofactor binding"/>
    <property type="evidence" value="ECO:0007669"/>
    <property type="project" value="TreeGrafter"/>
</dbReference>
<dbReference type="RefSeq" id="WP_129573910.1">
    <property type="nucleotide sequence ID" value="NZ_CP012672.1"/>
</dbReference>
<feature type="domain" description="Oxidoreductase molybdopterin-binding" evidence="5">
    <location>
        <begin position="50"/>
        <end position="228"/>
    </location>
</feature>
<organism evidence="7 8">
    <name type="scientific">Sorangium cellulosum</name>
    <name type="common">Polyangium cellulosum</name>
    <dbReference type="NCBI Taxonomy" id="56"/>
    <lineage>
        <taxon>Bacteria</taxon>
        <taxon>Pseudomonadati</taxon>
        <taxon>Myxococcota</taxon>
        <taxon>Polyangia</taxon>
        <taxon>Polyangiales</taxon>
        <taxon>Polyangiaceae</taxon>
        <taxon>Sorangium</taxon>
    </lineage>
</organism>
<keyword evidence="2" id="KW-0500">Molybdenum</keyword>
<dbReference type="InterPro" id="IPR014756">
    <property type="entry name" value="Ig_E-set"/>
</dbReference>
<evidence type="ECO:0000313" key="8">
    <source>
        <dbReference type="Proteomes" id="UP000295497"/>
    </source>
</evidence>
<protein>
    <submittedName>
        <fullName evidence="7">Sulfite oxidase</fullName>
    </submittedName>
</protein>
<dbReference type="PRINTS" id="PR00407">
    <property type="entry name" value="EUMOPTERIN"/>
</dbReference>
<evidence type="ECO:0000256" key="3">
    <source>
        <dbReference type="ARBA" id="ARBA00022723"/>
    </source>
</evidence>
<evidence type="ECO:0000259" key="5">
    <source>
        <dbReference type="Pfam" id="PF00174"/>
    </source>
</evidence>
<dbReference type="InterPro" id="IPR008335">
    <property type="entry name" value="Mopterin_OxRdtase_euk"/>
</dbReference>
<keyword evidence="3" id="KW-0479">Metal-binding</keyword>
<dbReference type="SUPFAM" id="SSF56524">
    <property type="entry name" value="Oxidoreductase molybdopterin-binding domain"/>
    <property type="match status" value="1"/>
</dbReference>
<dbReference type="InterPro" id="IPR036374">
    <property type="entry name" value="OxRdtase_Mopterin-bd_sf"/>
</dbReference>
<proteinExistence type="predicted"/>
<name>A0A4P2QJJ6_SORCE</name>
<dbReference type="PANTHER" id="PTHR19372">
    <property type="entry name" value="SULFITE REDUCTASE"/>
    <property type="match status" value="1"/>
</dbReference>
<dbReference type="Proteomes" id="UP000295497">
    <property type="component" value="Chromosome"/>
</dbReference>
<evidence type="ECO:0000256" key="2">
    <source>
        <dbReference type="ARBA" id="ARBA00022505"/>
    </source>
</evidence>
<dbReference type="CDD" id="cd02110">
    <property type="entry name" value="SO_family_Moco_dimer"/>
    <property type="match status" value="1"/>
</dbReference>
<sequence length="366" mass="40496">MTDEERERGATATAVPGLITRQRDPENLEMPFSGVRDFLTPVEQLYVRSHFDVPHADAATWRVSIEGAVQRPFELAYDELCGLPSRTLVALLECSGNGRLFLSPPEAGLPWELGAVGNIEWTGTPLWPLLERAGIEASAREVVLVGADQGEPRDPEPSTPGPIAFARSLPLEKASRAEVLLAHRMNGHPLTPMHGFPVRAVVAGWYAMASVKWLRRIVVVDRPFQGYFQTLTYARWERRHGLPSLVPVGELQVKAQIARPAPHERVRAGSTVHVHGTAWSSDAAVTRVELSADGGASWLEARLLDEPSPYTWRRWEIAWQAPAQPGRCTLMARASDACGRTQPMERDRDLRDGMISHVLPIEVELG</sequence>
<dbReference type="SUPFAM" id="SSF81296">
    <property type="entry name" value="E set domains"/>
    <property type="match status" value="1"/>
</dbReference>
<dbReference type="GO" id="GO:0030151">
    <property type="term" value="F:molybdenum ion binding"/>
    <property type="evidence" value="ECO:0007669"/>
    <property type="project" value="InterPro"/>
</dbReference>
<dbReference type="InterPro" id="IPR000572">
    <property type="entry name" value="OxRdtase_Mopterin-bd_dom"/>
</dbReference>
<reference evidence="7 8" key="1">
    <citation type="submission" date="2015-09" db="EMBL/GenBank/DDBJ databases">
        <title>Sorangium comparison.</title>
        <authorList>
            <person name="Zaburannyi N."/>
            <person name="Bunk B."/>
            <person name="Overmann J."/>
            <person name="Mueller R."/>
        </authorList>
    </citation>
    <scope>NUCLEOTIDE SEQUENCE [LARGE SCALE GENOMIC DNA]</scope>
    <source>
        <strain evidence="7 8">So ce836</strain>
    </source>
</reference>
<dbReference type="PANTHER" id="PTHR19372:SF7">
    <property type="entry name" value="SULFITE OXIDASE, MITOCHONDRIAL"/>
    <property type="match status" value="1"/>
</dbReference>
<evidence type="ECO:0000313" key="7">
    <source>
        <dbReference type="EMBL" id="AUX29811.1"/>
    </source>
</evidence>
<dbReference type="EMBL" id="CP012672">
    <property type="protein sequence ID" value="AUX29811.1"/>
    <property type="molecule type" value="Genomic_DNA"/>
</dbReference>
<dbReference type="AlphaFoldDB" id="A0A4P2QJJ6"/>
<dbReference type="GO" id="GO:0020037">
    <property type="term" value="F:heme binding"/>
    <property type="evidence" value="ECO:0007669"/>
    <property type="project" value="TreeGrafter"/>
</dbReference>
<evidence type="ECO:0000259" key="6">
    <source>
        <dbReference type="Pfam" id="PF03404"/>
    </source>
</evidence>
<evidence type="ECO:0000256" key="4">
    <source>
        <dbReference type="ARBA" id="ARBA00023002"/>
    </source>
</evidence>
<dbReference type="Gene3D" id="2.60.40.650">
    <property type="match status" value="1"/>
</dbReference>
<dbReference type="InterPro" id="IPR005066">
    <property type="entry name" value="MoCF_OxRdtse_dimer"/>
</dbReference>
<feature type="domain" description="Moybdenum cofactor oxidoreductase dimerisation" evidence="6">
    <location>
        <begin position="249"/>
        <end position="352"/>
    </location>
</feature>
<gene>
    <name evidence="7" type="ORF">SOCE836_019040</name>
</gene>
<dbReference type="GO" id="GO:0008482">
    <property type="term" value="F:sulfite oxidase activity"/>
    <property type="evidence" value="ECO:0007669"/>
    <property type="project" value="TreeGrafter"/>
</dbReference>